<protein>
    <submittedName>
        <fullName evidence="7">Putative GPI-anchored adhesin-like protein PGA18</fullName>
    </submittedName>
</protein>
<feature type="region of interest" description="Disordered" evidence="4">
    <location>
        <begin position="468"/>
        <end position="563"/>
    </location>
</feature>
<feature type="domain" description="Phytocyanin" evidence="6">
    <location>
        <begin position="388"/>
        <end position="491"/>
    </location>
</feature>
<evidence type="ECO:0000256" key="2">
    <source>
        <dbReference type="ARBA" id="ARBA00023008"/>
    </source>
</evidence>
<dbReference type="Pfam" id="PF02298">
    <property type="entry name" value="Cu_bind_like"/>
    <property type="match status" value="5"/>
</dbReference>
<dbReference type="CDD" id="cd04216">
    <property type="entry name" value="Phytocyanin"/>
    <property type="match status" value="1"/>
</dbReference>
<dbReference type="OrthoDB" id="5421909at2759"/>
<evidence type="ECO:0000256" key="5">
    <source>
        <dbReference type="SAM" id="SignalP"/>
    </source>
</evidence>
<feature type="chain" id="PRO_5022889978" evidence="5">
    <location>
        <begin position="25"/>
        <end position="771"/>
    </location>
</feature>
<keyword evidence="3" id="KW-0325">Glycoprotein</keyword>
<dbReference type="PANTHER" id="PTHR33021">
    <property type="entry name" value="BLUE COPPER PROTEIN"/>
    <property type="match status" value="1"/>
</dbReference>
<evidence type="ECO:0000256" key="3">
    <source>
        <dbReference type="ARBA" id="ARBA00023180"/>
    </source>
</evidence>
<organism evidence="7 8">
    <name type="scientific">Gossypium australe</name>
    <dbReference type="NCBI Taxonomy" id="47621"/>
    <lineage>
        <taxon>Eukaryota</taxon>
        <taxon>Viridiplantae</taxon>
        <taxon>Streptophyta</taxon>
        <taxon>Embryophyta</taxon>
        <taxon>Tracheophyta</taxon>
        <taxon>Spermatophyta</taxon>
        <taxon>Magnoliopsida</taxon>
        <taxon>eudicotyledons</taxon>
        <taxon>Gunneridae</taxon>
        <taxon>Pentapetalae</taxon>
        <taxon>rosids</taxon>
        <taxon>malvids</taxon>
        <taxon>Malvales</taxon>
        <taxon>Malvaceae</taxon>
        <taxon>Malvoideae</taxon>
        <taxon>Gossypium</taxon>
    </lineage>
</organism>
<dbReference type="GO" id="GO:0046872">
    <property type="term" value="F:metal ion binding"/>
    <property type="evidence" value="ECO:0007669"/>
    <property type="project" value="UniProtKB-KW"/>
</dbReference>
<feature type="signal peptide" evidence="5">
    <location>
        <begin position="1"/>
        <end position="24"/>
    </location>
</feature>
<feature type="compositionally biased region" description="Pro residues" evidence="4">
    <location>
        <begin position="499"/>
        <end position="517"/>
    </location>
</feature>
<dbReference type="PANTHER" id="PTHR33021:SF496">
    <property type="entry name" value="OS08G0482700 PROTEIN"/>
    <property type="match status" value="1"/>
</dbReference>
<dbReference type="PROSITE" id="PS00196">
    <property type="entry name" value="COPPER_BLUE"/>
    <property type="match status" value="4"/>
</dbReference>
<feature type="compositionally biased region" description="Low complexity" evidence="4">
    <location>
        <begin position="544"/>
        <end position="553"/>
    </location>
</feature>
<keyword evidence="2" id="KW-0186">Copper</keyword>
<sequence>MGGKITMAALFVILAANLLQSTYGRTYTVGDSTGWRIPTNNNDDFYDDWADNKDFLVGDVLVFNFTNGQHNVLEVTEAGYDACNAANPVSTVSTGPARITLNRTGEYYFICGIPGHCSAGQKLNVEVRNGNTTGGVTPSTPVTPTTTTYTVGDSTGWRVPTNNVDFYEDWADNKHFVVGDVLVFNFTTGQHNVAEVTEDAYDDCNTANAISTLTTGPARITLNKTGDHYFICSVPGHCSAGQKLKVEVRTGNTTGGVAPSPPVTPSTTTFTVGDSTGWRVPTNNDDFYEDWADHKHFVVGDVLVFNFTTGQHNVAEVTEDGYDDCNAANAISTLTTGPARITLNRTGDRYFICSIPGHCSAGQKLKVEVRNGNGTILAANVLQSTYGATYRVGDSTGWRIPTNIDFYEDWADDKVFVVGDVLFFNFTTGKHDVAVVTEAAYEACNTTDTISHCSAGQKLRVEVRNGNRHAAAPAPGPMPNSKPPSAATPSPTPHGTSSPPRPSATPPATSSPPPPSSTPRGTSSPPPPSAIPPATSSPPPPSAATPGTPSAAARGNSSLPPEANSASLLVATLAPILYLSIALSTNGATYTVGDSTGWIVPTNSDFYDDWADNKVFVVGDVLVFNFTTGQHDVAEVTETAYDACNTANTISTVSTGPARITLNRTGDFYFICAVPGHCSGGQKLNVEVRNGNNRTAAVPAPGPSPTTTPVATSPTTSTPPTAATPTSPGTPTATAPGTSSPPPGTNSASSLVSTLSPVFFMAIALTEQNLI</sequence>
<accession>A0A5B6WZ58</accession>
<reference evidence="8" key="1">
    <citation type="journal article" date="2019" name="Plant Biotechnol. J.">
        <title>Genome sequencing of the Australian wild diploid species Gossypium australe highlights disease resistance and delayed gland morphogenesis.</title>
        <authorList>
            <person name="Cai Y."/>
            <person name="Cai X."/>
            <person name="Wang Q."/>
            <person name="Wang P."/>
            <person name="Zhang Y."/>
            <person name="Cai C."/>
            <person name="Xu Y."/>
            <person name="Wang K."/>
            <person name="Zhou Z."/>
            <person name="Wang C."/>
            <person name="Geng S."/>
            <person name="Li B."/>
            <person name="Dong Q."/>
            <person name="Hou Y."/>
            <person name="Wang H."/>
            <person name="Ai P."/>
            <person name="Liu Z."/>
            <person name="Yi F."/>
            <person name="Sun M."/>
            <person name="An G."/>
            <person name="Cheng J."/>
            <person name="Zhang Y."/>
            <person name="Shi Q."/>
            <person name="Xie Y."/>
            <person name="Shi X."/>
            <person name="Chang Y."/>
            <person name="Huang F."/>
            <person name="Chen Y."/>
            <person name="Hong S."/>
            <person name="Mi L."/>
            <person name="Sun Q."/>
            <person name="Zhang L."/>
            <person name="Zhou B."/>
            <person name="Peng R."/>
            <person name="Zhang X."/>
            <person name="Liu F."/>
        </authorList>
    </citation>
    <scope>NUCLEOTIDE SEQUENCE [LARGE SCALE GENOMIC DNA]</scope>
    <source>
        <strain evidence="8">cv. PA1801</strain>
    </source>
</reference>
<keyword evidence="8" id="KW-1185">Reference proteome</keyword>
<feature type="region of interest" description="Disordered" evidence="4">
    <location>
        <begin position="693"/>
        <end position="750"/>
    </location>
</feature>
<name>A0A5B6WZ58_9ROSI</name>
<dbReference type="AlphaFoldDB" id="A0A5B6WZ58"/>
<dbReference type="SUPFAM" id="SSF49503">
    <property type="entry name" value="Cupredoxins"/>
    <property type="match status" value="5"/>
</dbReference>
<gene>
    <name evidence="7" type="ORF">EPI10_030023</name>
</gene>
<feature type="domain" description="Phytocyanin" evidence="6">
    <location>
        <begin position="147"/>
        <end position="250"/>
    </location>
</feature>
<dbReference type="InterPro" id="IPR039391">
    <property type="entry name" value="Phytocyanin-like"/>
</dbReference>
<dbReference type="PRINTS" id="PR01217">
    <property type="entry name" value="PRICHEXTENSN"/>
</dbReference>
<keyword evidence="5" id="KW-0732">Signal</keyword>
<dbReference type="FunFam" id="2.60.40.420:FF:000003">
    <property type="entry name" value="Blue copper"/>
    <property type="match status" value="4"/>
</dbReference>
<evidence type="ECO:0000313" key="8">
    <source>
        <dbReference type="Proteomes" id="UP000325315"/>
    </source>
</evidence>
<keyword evidence="1" id="KW-0479">Metal-binding</keyword>
<dbReference type="GO" id="GO:0005886">
    <property type="term" value="C:plasma membrane"/>
    <property type="evidence" value="ECO:0007669"/>
    <property type="project" value="TreeGrafter"/>
</dbReference>
<feature type="domain" description="Phytocyanin" evidence="6">
    <location>
        <begin position="268"/>
        <end position="371"/>
    </location>
</feature>
<comment type="caution">
    <text evidence="7">The sequence shown here is derived from an EMBL/GenBank/DDBJ whole genome shotgun (WGS) entry which is preliminary data.</text>
</comment>
<dbReference type="InterPro" id="IPR028871">
    <property type="entry name" value="BlueCu_1_BS"/>
</dbReference>
<dbReference type="EMBL" id="SMMG02000001">
    <property type="protein sequence ID" value="KAA3486065.1"/>
    <property type="molecule type" value="Genomic_DNA"/>
</dbReference>
<dbReference type="InterPro" id="IPR008972">
    <property type="entry name" value="Cupredoxin"/>
</dbReference>
<proteinExistence type="predicted"/>
<feature type="compositionally biased region" description="Pro residues" evidence="4">
    <location>
        <begin position="524"/>
        <end position="543"/>
    </location>
</feature>
<feature type="domain" description="Phytocyanin" evidence="6">
    <location>
        <begin position="25"/>
        <end position="129"/>
    </location>
</feature>
<feature type="compositionally biased region" description="Low complexity" evidence="4">
    <location>
        <begin position="707"/>
        <end position="738"/>
    </location>
</feature>
<evidence type="ECO:0000259" key="6">
    <source>
        <dbReference type="PROSITE" id="PS51485"/>
    </source>
</evidence>
<evidence type="ECO:0000313" key="7">
    <source>
        <dbReference type="EMBL" id="KAA3486065.1"/>
    </source>
</evidence>
<evidence type="ECO:0000256" key="1">
    <source>
        <dbReference type="ARBA" id="ARBA00022723"/>
    </source>
</evidence>
<evidence type="ECO:0000256" key="4">
    <source>
        <dbReference type="SAM" id="MobiDB-lite"/>
    </source>
</evidence>
<feature type="compositionally biased region" description="Low complexity" evidence="4">
    <location>
        <begin position="483"/>
        <end position="498"/>
    </location>
</feature>
<dbReference type="PROSITE" id="PS51485">
    <property type="entry name" value="PHYTOCYANIN"/>
    <property type="match status" value="5"/>
</dbReference>
<dbReference type="GO" id="GO:0009055">
    <property type="term" value="F:electron transfer activity"/>
    <property type="evidence" value="ECO:0007669"/>
    <property type="project" value="InterPro"/>
</dbReference>
<dbReference type="CDD" id="cd13920">
    <property type="entry name" value="Stellacyanin"/>
    <property type="match status" value="2"/>
</dbReference>
<feature type="domain" description="Phytocyanin" evidence="6">
    <location>
        <begin position="588"/>
        <end position="690"/>
    </location>
</feature>
<dbReference type="Gene3D" id="2.60.40.420">
    <property type="entry name" value="Cupredoxins - blue copper proteins"/>
    <property type="match status" value="5"/>
</dbReference>
<dbReference type="Proteomes" id="UP000325315">
    <property type="component" value="Unassembled WGS sequence"/>
</dbReference>
<dbReference type="InterPro" id="IPR003245">
    <property type="entry name" value="Phytocyanin_dom"/>
</dbReference>